<keyword evidence="4" id="KW-0460">Magnesium</keyword>
<dbReference type="Pfam" id="PF04055">
    <property type="entry name" value="Radical_SAM"/>
    <property type="match status" value="1"/>
</dbReference>
<dbReference type="PANTHER" id="PTHR42836:SF1">
    <property type="entry name" value="7-CARBOXY-7-DEAZAGUANINE SYNTHASE"/>
    <property type="match status" value="1"/>
</dbReference>
<dbReference type="Gene3D" id="3.20.20.70">
    <property type="entry name" value="Aldolase class I"/>
    <property type="match status" value="1"/>
</dbReference>
<keyword evidence="6" id="KW-0411">Iron-sulfur</keyword>
<feature type="non-terminal residue" evidence="9">
    <location>
        <position position="194"/>
    </location>
</feature>
<dbReference type="InterPro" id="IPR013785">
    <property type="entry name" value="Aldolase_TIM"/>
</dbReference>
<evidence type="ECO:0000259" key="8">
    <source>
        <dbReference type="PROSITE" id="PS51918"/>
    </source>
</evidence>
<sequence length="194" mass="21965">MPQTLTVSNDKDSGPEIFASIQGEGINVGAPTAFLRLAHCNLSCIWCDTKYTWDWQKFDIRIETKKMDLSEIEASIDNLHMSRLVITGGEPLMQQGNLRELLVNLYNKGYSLEIETNGTIQPDSMLVEVIEVWNVSPKISNSLLDFDVRIRNNALKEFAKLPNAYFKFVIQDSADIAEVKEVIAVFGIPEHRIF</sequence>
<dbReference type="HAMAP" id="MF_00917">
    <property type="entry name" value="QueE"/>
    <property type="match status" value="1"/>
</dbReference>
<keyword evidence="3" id="KW-0479">Metal-binding</keyword>
<evidence type="ECO:0000256" key="2">
    <source>
        <dbReference type="ARBA" id="ARBA00022691"/>
    </source>
</evidence>
<keyword evidence="5" id="KW-0408">Iron</keyword>
<evidence type="ECO:0000256" key="4">
    <source>
        <dbReference type="ARBA" id="ARBA00022842"/>
    </source>
</evidence>
<dbReference type="CDD" id="cd01335">
    <property type="entry name" value="Radical_SAM"/>
    <property type="match status" value="1"/>
</dbReference>
<dbReference type="PROSITE" id="PS51918">
    <property type="entry name" value="RADICAL_SAM"/>
    <property type="match status" value="1"/>
</dbReference>
<name>A0A383EUK6_9ZZZZ</name>
<evidence type="ECO:0000256" key="6">
    <source>
        <dbReference type="ARBA" id="ARBA00023014"/>
    </source>
</evidence>
<dbReference type="InterPro" id="IPR024924">
    <property type="entry name" value="7-CO-7-deazaguanine_synth-like"/>
</dbReference>
<evidence type="ECO:0000256" key="5">
    <source>
        <dbReference type="ARBA" id="ARBA00023004"/>
    </source>
</evidence>
<dbReference type="InterPro" id="IPR058240">
    <property type="entry name" value="rSAM_sf"/>
</dbReference>
<evidence type="ECO:0000313" key="9">
    <source>
        <dbReference type="EMBL" id="SVE60547.1"/>
    </source>
</evidence>
<keyword evidence="7" id="KW-0456">Lyase</keyword>
<evidence type="ECO:0000256" key="3">
    <source>
        <dbReference type="ARBA" id="ARBA00022723"/>
    </source>
</evidence>
<dbReference type="GO" id="GO:0016829">
    <property type="term" value="F:lyase activity"/>
    <property type="evidence" value="ECO:0007669"/>
    <property type="project" value="UniProtKB-KW"/>
</dbReference>
<proteinExistence type="inferred from homology"/>
<dbReference type="GO" id="GO:0046872">
    <property type="term" value="F:metal ion binding"/>
    <property type="evidence" value="ECO:0007669"/>
    <property type="project" value="UniProtKB-KW"/>
</dbReference>
<evidence type="ECO:0000256" key="1">
    <source>
        <dbReference type="ARBA" id="ARBA00022485"/>
    </source>
</evidence>
<evidence type="ECO:0000256" key="7">
    <source>
        <dbReference type="ARBA" id="ARBA00023239"/>
    </source>
</evidence>
<dbReference type="GO" id="GO:0051539">
    <property type="term" value="F:4 iron, 4 sulfur cluster binding"/>
    <property type="evidence" value="ECO:0007669"/>
    <property type="project" value="UniProtKB-KW"/>
</dbReference>
<dbReference type="PANTHER" id="PTHR42836">
    <property type="entry name" value="7-CARBOXY-7-DEAZAGUANINE SYNTHASE"/>
    <property type="match status" value="1"/>
</dbReference>
<accession>A0A383EUK6</accession>
<feature type="domain" description="Radical SAM core" evidence="8">
    <location>
        <begin position="27"/>
        <end position="194"/>
    </location>
</feature>
<dbReference type="SUPFAM" id="SSF102114">
    <property type="entry name" value="Radical SAM enzymes"/>
    <property type="match status" value="1"/>
</dbReference>
<organism evidence="9">
    <name type="scientific">marine metagenome</name>
    <dbReference type="NCBI Taxonomy" id="408172"/>
    <lineage>
        <taxon>unclassified sequences</taxon>
        <taxon>metagenomes</taxon>
        <taxon>ecological metagenomes</taxon>
    </lineage>
</organism>
<reference evidence="9" key="1">
    <citation type="submission" date="2018-05" db="EMBL/GenBank/DDBJ databases">
        <authorList>
            <person name="Lanie J.A."/>
            <person name="Ng W.-L."/>
            <person name="Kazmierczak K.M."/>
            <person name="Andrzejewski T.M."/>
            <person name="Davidsen T.M."/>
            <person name="Wayne K.J."/>
            <person name="Tettelin H."/>
            <person name="Glass J.I."/>
            <person name="Rusch D."/>
            <person name="Podicherti R."/>
            <person name="Tsui H.-C.T."/>
            <person name="Winkler M.E."/>
        </authorList>
    </citation>
    <scope>NUCLEOTIDE SEQUENCE</scope>
</reference>
<dbReference type="EMBL" id="UINC01229000">
    <property type="protein sequence ID" value="SVE60547.1"/>
    <property type="molecule type" value="Genomic_DNA"/>
</dbReference>
<keyword evidence="1" id="KW-0004">4Fe-4S</keyword>
<dbReference type="SFLD" id="SFLDS00029">
    <property type="entry name" value="Radical_SAM"/>
    <property type="match status" value="1"/>
</dbReference>
<protein>
    <recommendedName>
        <fullName evidence="8">Radical SAM core domain-containing protein</fullName>
    </recommendedName>
</protein>
<dbReference type="AlphaFoldDB" id="A0A383EUK6"/>
<keyword evidence="2" id="KW-0949">S-adenosyl-L-methionine</keyword>
<dbReference type="PIRSF" id="PIRSF000370">
    <property type="entry name" value="QueE"/>
    <property type="match status" value="1"/>
</dbReference>
<gene>
    <name evidence="9" type="ORF">METZ01_LOCUS513401</name>
</gene>
<dbReference type="InterPro" id="IPR007197">
    <property type="entry name" value="rSAM"/>
</dbReference>